<feature type="transmembrane region" description="Helical" evidence="9">
    <location>
        <begin position="283"/>
        <end position="301"/>
    </location>
</feature>
<sequence length="313" mass="33841">MLRQGRIGLSLLLLRDAVIFSSLLMMLSAGLTLTYMTTKVPNFAHGDFATLNVYAGLALVRLLNVSPYLGMIPAFLIGGVAALVLYLAVLKPLTDRGANYVILMIATIAYDMILLSLINISADYLNRVHKLITRLFQLRDFDVELLGQPGLFVVAPFLAFAMITSLYIFLNRTKFGVAMRAAIENPSLAEVVGININLAYATSWFISGGLAGVVGVLMPLYMTCNPDIGVRLLISIFAASILGGLSNIYGAFLGGAVIGFAEVLGTGYLSMALGPWVVPYRPVIPLIIMMLTLIFAPKGLAGVDWKRFVRRVG</sequence>
<keyword evidence="5" id="KW-0029">Amino-acid transport</keyword>
<keyword evidence="4 9" id="KW-0812">Transmembrane</keyword>
<feature type="transmembrane region" description="Helical" evidence="9">
    <location>
        <begin position="12"/>
        <end position="36"/>
    </location>
</feature>
<keyword evidence="2" id="KW-0813">Transport</keyword>
<dbReference type="InterPro" id="IPR001851">
    <property type="entry name" value="ABC_transp_permease"/>
</dbReference>
<dbReference type="InterPro" id="IPR052157">
    <property type="entry name" value="BCAA_transport_permease"/>
</dbReference>
<evidence type="ECO:0000256" key="3">
    <source>
        <dbReference type="ARBA" id="ARBA00022475"/>
    </source>
</evidence>
<keyword evidence="7 9" id="KW-0472">Membrane</keyword>
<evidence type="ECO:0000256" key="7">
    <source>
        <dbReference type="ARBA" id="ARBA00023136"/>
    </source>
</evidence>
<comment type="similarity">
    <text evidence="8">Belongs to the binding-protein-dependent transport system permease family. LivHM subfamily.</text>
</comment>
<dbReference type="EMBL" id="NDWU01000004">
    <property type="protein sequence ID" value="PUA33772.1"/>
    <property type="molecule type" value="Genomic_DNA"/>
</dbReference>
<feature type="transmembrane region" description="Helical" evidence="9">
    <location>
        <begin position="198"/>
        <end position="222"/>
    </location>
</feature>
<keyword evidence="3" id="KW-1003">Cell membrane</keyword>
<proteinExistence type="inferred from homology"/>
<feature type="transmembrane region" description="Helical" evidence="9">
    <location>
        <begin position="68"/>
        <end position="89"/>
    </location>
</feature>
<comment type="caution">
    <text evidence="10">The sequence shown here is derived from an EMBL/GenBank/DDBJ whole genome shotgun (WGS) entry which is preliminary data.</text>
</comment>
<dbReference type="GO" id="GO:0022857">
    <property type="term" value="F:transmembrane transporter activity"/>
    <property type="evidence" value="ECO:0007669"/>
    <property type="project" value="InterPro"/>
</dbReference>
<protein>
    <recommendedName>
        <fullName evidence="12">Branched-chain amino acid ABC transporter permease</fullName>
    </recommendedName>
</protein>
<keyword evidence="6 9" id="KW-1133">Transmembrane helix</keyword>
<evidence type="ECO:0000256" key="1">
    <source>
        <dbReference type="ARBA" id="ARBA00004651"/>
    </source>
</evidence>
<dbReference type="GO" id="GO:0006865">
    <property type="term" value="P:amino acid transport"/>
    <property type="evidence" value="ECO:0007669"/>
    <property type="project" value="UniProtKB-KW"/>
</dbReference>
<evidence type="ECO:0008006" key="12">
    <source>
        <dbReference type="Google" id="ProtNLM"/>
    </source>
</evidence>
<dbReference type="GO" id="GO:0005886">
    <property type="term" value="C:plasma membrane"/>
    <property type="evidence" value="ECO:0007669"/>
    <property type="project" value="UniProtKB-SubCell"/>
</dbReference>
<evidence type="ECO:0000313" key="10">
    <source>
        <dbReference type="EMBL" id="PUA33772.1"/>
    </source>
</evidence>
<evidence type="ECO:0000256" key="8">
    <source>
        <dbReference type="ARBA" id="ARBA00037998"/>
    </source>
</evidence>
<dbReference type="AlphaFoldDB" id="A0A2R7YA76"/>
<dbReference type="PANTHER" id="PTHR11795">
    <property type="entry name" value="BRANCHED-CHAIN AMINO ACID TRANSPORT SYSTEM PERMEASE PROTEIN LIVH"/>
    <property type="match status" value="1"/>
</dbReference>
<dbReference type="CDD" id="cd06582">
    <property type="entry name" value="TM_PBP1_LivH_like"/>
    <property type="match status" value="1"/>
</dbReference>
<evidence type="ECO:0000256" key="2">
    <source>
        <dbReference type="ARBA" id="ARBA00022448"/>
    </source>
</evidence>
<dbReference type="Pfam" id="PF02653">
    <property type="entry name" value="BPD_transp_2"/>
    <property type="match status" value="1"/>
</dbReference>
<feature type="transmembrane region" description="Helical" evidence="9">
    <location>
        <begin position="228"/>
        <end position="245"/>
    </location>
</feature>
<feature type="transmembrane region" description="Helical" evidence="9">
    <location>
        <begin position="252"/>
        <end position="271"/>
    </location>
</feature>
<evidence type="ECO:0000256" key="4">
    <source>
        <dbReference type="ARBA" id="ARBA00022692"/>
    </source>
</evidence>
<feature type="transmembrane region" description="Helical" evidence="9">
    <location>
        <begin position="150"/>
        <end position="170"/>
    </location>
</feature>
<feature type="transmembrane region" description="Helical" evidence="9">
    <location>
        <begin position="101"/>
        <end position="122"/>
    </location>
</feature>
<dbReference type="Proteomes" id="UP000244066">
    <property type="component" value="Unassembled WGS sequence"/>
</dbReference>
<evidence type="ECO:0000256" key="6">
    <source>
        <dbReference type="ARBA" id="ARBA00022989"/>
    </source>
</evidence>
<reference evidence="10 11" key="1">
    <citation type="submission" date="2017-04" db="EMBL/GenBank/DDBJ databases">
        <title>Draft Aigarchaeota genome from a New Zealand hot spring.</title>
        <authorList>
            <person name="Reysenbach A.-L."/>
            <person name="Donaho J.A."/>
            <person name="Gerhart J."/>
            <person name="Kelley J.F."/>
            <person name="Kouba K."/>
            <person name="Podar M."/>
            <person name="Stott M."/>
        </authorList>
    </citation>
    <scope>NUCLEOTIDE SEQUENCE [LARGE SCALE GENOMIC DNA]</scope>
    <source>
        <strain evidence="10">NZ13_MG1</strain>
    </source>
</reference>
<evidence type="ECO:0000256" key="5">
    <source>
        <dbReference type="ARBA" id="ARBA00022970"/>
    </source>
</evidence>
<evidence type="ECO:0000313" key="11">
    <source>
        <dbReference type="Proteomes" id="UP000244066"/>
    </source>
</evidence>
<name>A0A2R7YA76_9ARCH</name>
<dbReference type="PANTHER" id="PTHR11795:SF449">
    <property type="entry name" value="BRANCHED-CHAIN AMINO ACID TRANSPORT PERMEASE PROTEIN LIVH-RELATED"/>
    <property type="match status" value="1"/>
</dbReference>
<organism evidence="10 11">
    <name type="scientific">Candidatus Terraquivivens tikiterensis</name>
    <dbReference type="NCBI Taxonomy" id="1980982"/>
    <lineage>
        <taxon>Archaea</taxon>
        <taxon>Nitrososphaerota</taxon>
        <taxon>Candidatus Wolframiiraptoraceae</taxon>
        <taxon>Candidatus Terraquivivens</taxon>
    </lineage>
</organism>
<accession>A0A2R7YA76</accession>
<evidence type="ECO:0000256" key="9">
    <source>
        <dbReference type="SAM" id="Phobius"/>
    </source>
</evidence>
<comment type="subcellular location">
    <subcellularLocation>
        <location evidence="1">Cell membrane</location>
        <topology evidence="1">Multi-pass membrane protein</topology>
    </subcellularLocation>
</comment>
<gene>
    <name evidence="10" type="ORF">B9J98_02185</name>
</gene>